<dbReference type="GO" id="GO:0035861">
    <property type="term" value="C:site of double-strand break"/>
    <property type="evidence" value="ECO:0007669"/>
    <property type="project" value="TreeGrafter"/>
</dbReference>
<feature type="compositionally biased region" description="Acidic residues" evidence="4">
    <location>
        <begin position="1393"/>
        <end position="1402"/>
    </location>
</feature>
<dbReference type="InterPro" id="IPR056223">
    <property type="entry name" value="PH_24"/>
</dbReference>
<feature type="region of interest" description="Disordered" evidence="4">
    <location>
        <begin position="1696"/>
        <end position="1715"/>
    </location>
</feature>
<comment type="subcellular location">
    <subcellularLocation>
        <location evidence="1">Nucleus</location>
    </subcellularLocation>
</comment>
<feature type="compositionally biased region" description="Polar residues" evidence="4">
    <location>
        <begin position="1375"/>
        <end position="1389"/>
    </location>
</feature>
<dbReference type="InterPro" id="IPR051579">
    <property type="entry name" value="DDR_Transcriptional_Reg"/>
</dbReference>
<dbReference type="Pfam" id="PF24344">
    <property type="entry name" value="PH_23"/>
    <property type="match status" value="1"/>
</dbReference>
<dbReference type="EMBL" id="KB445571">
    <property type="protein sequence ID" value="EMD94631.1"/>
    <property type="molecule type" value="Genomic_DNA"/>
</dbReference>
<feature type="domain" description="PH" evidence="6">
    <location>
        <begin position="1085"/>
        <end position="1226"/>
    </location>
</feature>
<feature type="compositionally biased region" description="Basic and acidic residues" evidence="4">
    <location>
        <begin position="341"/>
        <end position="351"/>
    </location>
</feature>
<feature type="compositionally biased region" description="Basic and acidic residues" evidence="4">
    <location>
        <begin position="1342"/>
        <end position="1354"/>
    </location>
</feature>
<feature type="compositionally biased region" description="Basic and acidic residues" evidence="4">
    <location>
        <begin position="612"/>
        <end position="621"/>
    </location>
</feature>
<evidence type="ECO:0000259" key="6">
    <source>
        <dbReference type="Pfam" id="PF24344"/>
    </source>
</evidence>
<feature type="compositionally biased region" description="Pro residues" evidence="4">
    <location>
        <begin position="106"/>
        <end position="116"/>
    </location>
</feature>
<feature type="compositionally biased region" description="Low complexity" evidence="4">
    <location>
        <begin position="117"/>
        <end position="165"/>
    </location>
</feature>
<feature type="compositionally biased region" description="Polar residues" evidence="4">
    <location>
        <begin position="695"/>
        <end position="711"/>
    </location>
</feature>
<dbReference type="Pfam" id="PF24345">
    <property type="entry name" value="PH_24"/>
    <property type="match status" value="1"/>
</dbReference>
<gene>
    <name evidence="8" type="ORF">COCHEDRAFT_1092248</name>
</gene>
<dbReference type="STRING" id="701091.M2ULY9"/>
<evidence type="ECO:0000256" key="1">
    <source>
        <dbReference type="ARBA" id="ARBA00004123"/>
    </source>
</evidence>
<dbReference type="InterPro" id="IPR056416">
    <property type="entry name" value="DH_2_fung"/>
</dbReference>
<evidence type="ECO:0000259" key="7">
    <source>
        <dbReference type="Pfam" id="PF24345"/>
    </source>
</evidence>
<feature type="compositionally biased region" description="Basic residues" evidence="4">
    <location>
        <begin position="685"/>
        <end position="694"/>
    </location>
</feature>
<feature type="compositionally biased region" description="Polar residues" evidence="4">
    <location>
        <begin position="517"/>
        <end position="532"/>
    </location>
</feature>
<feature type="compositionally biased region" description="Polar residues" evidence="4">
    <location>
        <begin position="656"/>
        <end position="669"/>
    </location>
</feature>
<dbReference type="PANTHER" id="PTHR23196">
    <property type="entry name" value="PAX TRANSCRIPTION ACTIVATION DOMAIN INTERACTING PROTEIN"/>
    <property type="match status" value="1"/>
</dbReference>
<feature type="region of interest" description="Disordered" evidence="4">
    <location>
        <begin position="1857"/>
        <end position="1910"/>
    </location>
</feature>
<evidence type="ECO:0000256" key="2">
    <source>
        <dbReference type="ARBA" id="ARBA00022763"/>
    </source>
</evidence>
<dbReference type="HOGENOM" id="CLU_001976_0_0_1"/>
<feature type="domain" description="DBL homology" evidence="5">
    <location>
        <begin position="858"/>
        <end position="1070"/>
    </location>
</feature>
<feature type="compositionally biased region" description="Polar residues" evidence="4">
    <location>
        <begin position="301"/>
        <end position="312"/>
    </location>
</feature>
<keyword evidence="3" id="KW-0539">Nucleus</keyword>
<feature type="compositionally biased region" description="Basic residues" evidence="4">
    <location>
        <begin position="1409"/>
        <end position="1418"/>
    </location>
</feature>
<feature type="region of interest" description="Disordered" evidence="4">
    <location>
        <begin position="2000"/>
        <end position="2029"/>
    </location>
</feature>
<feature type="region of interest" description="Disordered" evidence="4">
    <location>
        <begin position="53"/>
        <end position="75"/>
    </location>
</feature>
<feature type="region of interest" description="Disordered" evidence="4">
    <location>
        <begin position="770"/>
        <end position="804"/>
    </location>
</feature>
<sequence>MLAAKEAADACNSPTDTYLSKLGMAAVYPLGMDACLLTVETGRGRAGLEGVRLVSKRNGPPGKKMGATDKQTGMDGKDFAKAIGINKPANVRDKIKRWQQNIEPEPAAPTPTPAAPATPAAATTTTEDASAASSPAPAAPATPAAAPVTSATPATPTTPVTTPKAKALDDKPNWKPSHERGKSVGASPERPGSGKKTPIPHNELDEDVLTATAPKKRVISDSHWRSKQPPPKDAAGRPQPKIIANAWVRPSKIIPKKPASPELKPLAPVTLQQSPLLPFAEYIGKSTGQIKPPPKQRGPSKPSTSGSDQRPTSSGGGSGKSAKSDKGAKSDGPRPKSTSPKPEKEKTELVRVRPSRRRARTSPRGSMSADDLAKYPQRLAHRSDTALSEDPNLVVTVEYEEGSAVSFPRESRITSPRNDELRERRRRRRPRSQGDRTADEALKNPQKPSRRKSRRSYPRTEEEAATPLVIPAVSETPPARPVGSRLEAWLSSTPDPLVNPKTRPRRRRSKDSASSSELPSNLGTSEVTLSTDVTEETPVKKSRSRRRRRSRGSASSQDLPAAAGRSEVTVSTDATQDEPAKESQKRRGSKDSVSSLDLPYPAEKSEVSASTERTRPESVDKNRRRSSGSGSASSSKQRRRQASREMTIKTQDLDETPSTIASDAMSETTVQDKDSEVSFASTPSLKRRGARRKSQYSPTKGRSMSSPLRESTSIDDMPKEDARDQEAKEAAPSEAADDHMADLMPQPLRPRQILGPRMFPSTGKRLSTIASQSTRSSGVGASDTVSAFSERTRTRAPSSEVGSLLNPETSTIISRQSTRRRKIARHEDLMSVLSMPKAAGSKSIVSARSIRTNRSRLATATIEDIMQELSSDEAKYMRELRTLVDGVIPVLLSCVLNKSEAAIAAGLFSRSSKSTDPSEITKPIVDMGVCLERLKTLHKRVPKDDSDELIEWAQSAQRVYSDYISVWRLGFQDVVISLAPADEDPFKPAKVVNGPDDGAPWDEGMPRNAEGYVVNSDGERVDVAYMLKRPLVRLKYLSKSLKGINHVKPSERVEKVSSIFQDLVIAARKRSNDEQARLEDEAAADIDPTRARDPRSLAPLAGVRIDPSRCVRARDHFDLHLYHSSGQEMSCRVEILLRDNAPGQGAGGDILICEVDSTGRWLLLPPVQLSNASARNGDAKGEIIVMIRGTQADGSEWSEVMSLISDDEQAGFEWVQMLGLNPIPPEMSEVRKIQAATSQAQRTSSHGSSSPSHATGSTTLDKSRTPSPHEIDIPIGERHTEVSKVWHYDTPHKRNQSRTVSPITPPSGDASYSSLYDAKDVAQAEPRTPVEQMFPTGQTYEDADRTPRGLDEAVRMANTGSPSSLKRTRAKRLSKNPSSAHSGRPSRQITLDDPTELEDVQPAEELPKPRRKSTKRRPQSLPSAPSALSQSSKGFSVWMPTSEVDDSDSDSSEGDKRTVPESELSPPGSPPSPQRPQQHRRVSSVPSLELPSIPRQRKSSRPSTPSEDSRVESDNVREVASAPPKMHQKKHSITVEDIQEPEAPTDVPPPPTPPHRSPSPASPETLKGSKTPVLLPTLPGFRGKRRSSSPLKHEYEPSTCTEESSESEEDSESEEEAGEEQEESATSESSEDELDDDVPMPLMPIGYIGPRGYTSRPQTAVREPSRPTTAEKTEEDTKKFPKVSPPPSIYTLPNGTITPSQSASNSPYRTVPQNSGKASRTIASLFAWSDQGKWDSLHPDECSIVVTPGKIEVFEISSNHSKPFLADGDEIITPEGSAPLIAVELTPLVPLRKSTAIDISIRSPPTGESRLKPGNNIMLRSRNATECTQLYSMINQARINNPTYIALQNARGPYGQSSWAEAMDRQNAARTSSETPSGWIGGTLGRRSSYRKSSTRAASVSAATESSVGTMNSALRSALGRFSFGKNGVFSIRNSTLGSRSTGSSFDSGSNSRPGSGASTPTGDMTRAPGAPPGITNTKCRLYERESLKKWRDMGSARLTIMLPSPNPSMPSSPTNSRQRAPGTRDHRQERRIVLTGKKHGELLLDVQLSETCFERVARSGIAVSVWEDNVDEAGQIGGVSKTGGVLGARARVFMIQMKSERECAYCFSLLGKLRY</sequence>
<feature type="compositionally biased region" description="Basic residues" evidence="4">
    <location>
        <begin position="448"/>
        <end position="457"/>
    </location>
</feature>
<feature type="compositionally biased region" description="Basic residues" evidence="4">
    <location>
        <begin position="540"/>
        <end position="551"/>
    </location>
</feature>
<evidence type="ECO:0000256" key="3">
    <source>
        <dbReference type="ARBA" id="ARBA00023242"/>
    </source>
</evidence>
<evidence type="ECO:0000256" key="4">
    <source>
        <dbReference type="SAM" id="MobiDB-lite"/>
    </source>
</evidence>
<feature type="compositionally biased region" description="Acidic residues" evidence="4">
    <location>
        <begin position="1443"/>
        <end position="1452"/>
    </location>
</feature>
<reference evidence="9" key="2">
    <citation type="journal article" date="2013" name="PLoS Genet.">
        <title>Comparative genome structure, secondary metabolite, and effector coding capacity across Cochliobolus pathogens.</title>
        <authorList>
            <person name="Condon B.J."/>
            <person name="Leng Y."/>
            <person name="Wu D."/>
            <person name="Bushley K.E."/>
            <person name="Ohm R.A."/>
            <person name="Otillar R."/>
            <person name="Martin J."/>
            <person name="Schackwitz W."/>
            <person name="Grimwood J."/>
            <person name="MohdZainudin N."/>
            <person name="Xue C."/>
            <person name="Wang R."/>
            <person name="Manning V.A."/>
            <person name="Dhillon B."/>
            <person name="Tu Z.J."/>
            <person name="Steffenson B.J."/>
            <person name="Salamov A."/>
            <person name="Sun H."/>
            <person name="Lowry S."/>
            <person name="LaButti K."/>
            <person name="Han J."/>
            <person name="Copeland A."/>
            <person name="Lindquist E."/>
            <person name="Barry K."/>
            <person name="Schmutz J."/>
            <person name="Baker S.E."/>
            <person name="Ciuffetti L.M."/>
            <person name="Grigoriev I.V."/>
            <person name="Zhong S."/>
            <person name="Turgeon B.G."/>
        </authorList>
    </citation>
    <scope>NUCLEOTIDE SEQUENCE [LARGE SCALE GENOMIC DNA]</scope>
    <source>
        <strain evidence="9">C5 / ATCC 48332 / race O</strain>
    </source>
</reference>
<dbReference type="InterPro" id="IPR056222">
    <property type="entry name" value="PH_23"/>
</dbReference>
<feature type="compositionally biased region" description="Basic and acidic residues" evidence="4">
    <location>
        <begin position="1507"/>
        <end position="1517"/>
    </location>
</feature>
<feature type="compositionally biased region" description="Low complexity" evidence="4">
    <location>
        <begin position="250"/>
        <end position="261"/>
    </location>
</feature>
<keyword evidence="9" id="KW-1185">Reference proteome</keyword>
<feature type="compositionally biased region" description="Basic and acidic residues" evidence="4">
    <location>
        <begin position="322"/>
        <end position="334"/>
    </location>
</feature>
<feature type="compositionally biased region" description="Basic and acidic residues" evidence="4">
    <location>
        <begin position="432"/>
        <end position="442"/>
    </location>
</feature>
<feature type="compositionally biased region" description="Low complexity" evidence="4">
    <location>
        <begin position="1243"/>
        <end position="1259"/>
    </location>
</feature>
<dbReference type="GO" id="GO:0006974">
    <property type="term" value="P:DNA damage response"/>
    <property type="evidence" value="ECO:0007669"/>
    <property type="project" value="UniProtKB-KW"/>
</dbReference>
<feature type="region of interest" description="Disordered" evidence="4">
    <location>
        <begin position="1933"/>
        <end position="1979"/>
    </location>
</feature>
<feature type="compositionally biased region" description="Low complexity" evidence="4">
    <location>
        <begin position="1419"/>
        <end position="1432"/>
    </location>
</feature>
<keyword evidence="2" id="KW-0227">DNA damage</keyword>
<proteinExistence type="predicted"/>
<dbReference type="OMA" id="FMIQMKS"/>
<reference evidence="8 9" key="1">
    <citation type="journal article" date="2012" name="PLoS Pathog.">
        <title>Diverse lifestyles and strategies of plant pathogenesis encoded in the genomes of eighteen Dothideomycetes fungi.</title>
        <authorList>
            <person name="Ohm R.A."/>
            <person name="Feau N."/>
            <person name="Henrissat B."/>
            <person name="Schoch C.L."/>
            <person name="Horwitz B.A."/>
            <person name="Barry K.W."/>
            <person name="Condon B.J."/>
            <person name="Copeland A.C."/>
            <person name="Dhillon B."/>
            <person name="Glaser F."/>
            <person name="Hesse C.N."/>
            <person name="Kosti I."/>
            <person name="LaButti K."/>
            <person name="Lindquist E.A."/>
            <person name="Lucas S."/>
            <person name="Salamov A.A."/>
            <person name="Bradshaw R.E."/>
            <person name="Ciuffetti L."/>
            <person name="Hamelin R.C."/>
            <person name="Kema G.H.J."/>
            <person name="Lawrence C."/>
            <person name="Scott J.A."/>
            <person name="Spatafora J.W."/>
            <person name="Turgeon B.G."/>
            <person name="de Wit P.J.G.M."/>
            <person name="Zhong S."/>
            <person name="Goodwin S.B."/>
            <person name="Grigoriev I.V."/>
        </authorList>
    </citation>
    <scope>NUCLEOTIDE SEQUENCE [LARGE SCALE GENOMIC DNA]</scope>
    <source>
        <strain evidence="9">C5 / ATCC 48332 / race O</strain>
    </source>
</reference>
<dbReference type="GO" id="GO:0005634">
    <property type="term" value="C:nucleus"/>
    <property type="evidence" value="ECO:0007669"/>
    <property type="project" value="UniProtKB-SubCell"/>
</dbReference>
<evidence type="ECO:0000313" key="8">
    <source>
        <dbReference type="EMBL" id="EMD94631.1"/>
    </source>
</evidence>
<name>M2ULY9_COCH5</name>
<feature type="compositionally biased region" description="Basic and acidic residues" evidence="4">
    <location>
        <begin position="409"/>
        <end position="423"/>
    </location>
</feature>
<feature type="compositionally biased region" description="Basic and acidic residues" evidence="4">
    <location>
        <begin position="716"/>
        <end position="740"/>
    </location>
</feature>
<feature type="region of interest" description="Disordered" evidence="4">
    <location>
        <begin position="104"/>
        <end position="740"/>
    </location>
</feature>
<dbReference type="Pfam" id="PF24340">
    <property type="entry name" value="DH_2"/>
    <property type="match status" value="1"/>
</dbReference>
<feature type="compositionally biased region" description="Low complexity" evidence="4">
    <location>
        <begin position="1895"/>
        <end position="1908"/>
    </location>
</feature>
<protein>
    <submittedName>
        <fullName evidence="8">Uncharacterized protein</fullName>
    </submittedName>
</protein>
<dbReference type="PANTHER" id="PTHR23196:SF1">
    <property type="entry name" value="PAX-INTERACTING PROTEIN 1"/>
    <property type="match status" value="1"/>
</dbReference>
<accession>M2ULY9</accession>
<feature type="compositionally biased region" description="Low complexity" evidence="4">
    <location>
        <begin position="1938"/>
        <end position="1956"/>
    </location>
</feature>
<feature type="compositionally biased region" description="Polar residues" evidence="4">
    <location>
        <begin position="770"/>
        <end position="801"/>
    </location>
</feature>
<feature type="domain" description="PH" evidence="7">
    <location>
        <begin position="1712"/>
        <end position="1852"/>
    </location>
</feature>
<dbReference type="OrthoDB" id="5408934at2759"/>
<feature type="compositionally biased region" description="Basic and acidic residues" evidence="4">
    <location>
        <begin position="166"/>
        <end position="182"/>
    </location>
</feature>
<feature type="compositionally biased region" description="Pro residues" evidence="4">
    <location>
        <begin position="1546"/>
        <end position="1561"/>
    </location>
</feature>
<feature type="region of interest" description="Disordered" evidence="4">
    <location>
        <begin position="1232"/>
        <end position="1690"/>
    </location>
</feature>
<feature type="compositionally biased region" description="Basic and acidic residues" evidence="4">
    <location>
        <begin position="1663"/>
        <end position="1679"/>
    </location>
</feature>
<evidence type="ECO:0000313" key="9">
    <source>
        <dbReference type="Proteomes" id="UP000016936"/>
    </source>
</evidence>
<evidence type="ECO:0000259" key="5">
    <source>
        <dbReference type="Pfam" id="PF24340"/>
    </source>
</evidence>
<feature type="compositionally biased region" description="Basic and acidic residues" evidence="4">
    <location>
        <begin position="1261"/>
        <end position="1292"/>
    </location>
</feature>
<organism evidence="8 9">
    <name type="scientific">Cochliobolus heterostrophus (strain C5 / ATCC 48332 / race O)</name>
    <name type="common">Southern corn leaf blight fungus</name>
    <name type="synonym">Bipolaris maydis</name>
    <dbReference type="NCBI Taxonomy" id="701091"/>
    <lineage>
        <taxon>Eukaryota</taxon>
        <taxon>Fungi</taxon>
        <taxon>Dikarya</taxon>
        <taxon>Ascomycota</taxon>
        <taxon>Pezizomycotina</taxon>
        <taxon>Dothideomycetes</taxon>
        <taxon>Pleosporomycetidae</taxon>
        <taxon>Pleosporales</taxon>
        <taxon>Pleosporineae</taxon>
        <taxon>Pleosporaceae</taxon>
        <taxon>Bipolaris</taxon>
    </lineage>
</organism>
<dbReference type="eggNOG" id="ENOG502QUWF">
    <property type="taxonomic scope" value="Eukaryota"/>
</dbReference>
<feature type="compositionally biased region" description="Acidic residues" evidence="4">
    <location>
        <begin position="1603"/>
        <end position="1638"/>
    </location>
</feature>
<dbReference type="Proteomes" id="UP000016936">
    <property type="component" value="Unassembled WGS sequence"/>
</dbReference>